<sequence>MAPSLALGLAVLAAAAAAADGADREAQRPTLPVNSTTGLSQALGAVCEASSDRTNWPFHTDQKQWYSCRSSAGATNDLGSTPQPCVGDSSSVRIELTPGKAECLVAHAPQCKIPMHDFVSLDYELAVRGCGAVWAAPLWITPDTWQWGAGSGEVDSTEMCPRGAVYLNFAGGGHQVASRLPAAGGEAHVTVRKDARGVVTVAACTADEAAAHGGQCAPPQYSGCDDCLRAAQPFGCWCNEQSTPPNIYGSGGCVEGTDCMWTLVSDIWNGVAGDEGYKGCMTEVAGEVEAGKPNLKSQCALSVQKIRLRGGGPNGRLQWGAGSPAECMALTV</sequence>
<evidence type="ECO:0000313" key="2">
    <source>
        <dbReference type="EMBL" id="KAL1515491.1"/>
    </source>
</evidence>
<keyword evidence="3" id="KW-1185">Reference proteome</keyword>
<name>A0AB34JA98_PRYPA</name>
<proteinExistence type="predicted"/>
<reference evidence="2 3" key="1">
    <citation type="journal article" date="2024" name="Science">
        <title>Giant polyketide synthase enzymes in the biosynthesis of giant marine polyether toxins.</title>
        <authorList>
            <person name="Fallon T.R."/>
            <person name="Shende V.V."/>
            <person name="Wierzbicki I.H."/>
            <person name="Pendleton A.L."/>
            <person name="Watervoot N.F."/>
            <person name="Auber R.P."/>
            <person name="Gonzalez D.J."/>
            <person name="Wisecaver J.H."/>
            <person name="Moore B.S."/>
        </authorList>
    </citation>
    <scope>NUCLEOTIDE SEQUENCE [LARGE SCALE GENOMIC DNA]</scope>
    <source>
        <strain evidence="2 3">12B1</strain>
    </source>
</reference>
<protein>
    <recommendedName>
        <fullName evidence="4">Cellulase</fullName>
    </recommendedName>
</protein>
<evidence type="ECO:0000313" key="3">
    <source>
        <dbReference type="Proteomes" id="UP001515480"/>
    </source>
</evidence>
<dbReference type="AlphaFoldDB" id="A0AB34JA98"/>
<evidence type="ECO:0000256" key="1">
    <source>
        <dbReference type="SAM" id="SignalP"/>
    </source>
</evidence>
<feature type="chain" id="PRO_5044293716" description="Cellulase" evidence="1">
    <location>
        <begin position="22"/>
        <end position="332"/>
    </location>
</feature>
<feature type="signal peptide" evidence="1">
    <location>
        <begin position="1"/>
        <end position="21"/>
    </location>
</feature>
<dbReference type="EMBL" id="JBGBPQ010000011">
    <property type="protein sequence ID" value="KAL1515491.1"/>
    <property type="molecule type" value="Genomic_DNA"/>
</dbReference>
<keyword evidence="1" id="KW-0732">Signal</keyword>
<organism evidence="2 3">
    <name type="scientific">Prymnesium parvum</name>
    <name type="common">Toxic golden alga</name>
    <dbReference type="NCBI Taxonomy" id="97485"/>
    <lineage>
        <taxon>Eukaryota</taxon>
        <taxon>Haptista</taxon>
        <taxon>Haptophyta</taxon>
        <taxon>Prymnesiophyceae</taxon>
        <taxon>Prymnesiales</taxon>
        <taxon>Prymnesiaceae</taxon>
        <taxon>Prymnesium</taxon>
    </lineage>
</organism>
<accession>A0AB34JA98</accession>
<gene>
    <name evidence="2" type="ORF">AB1Y20_002115</name>
</gene>
<evidence type="ECO:0008006" key="4">
    <source>
        <dbReference type="Google" id="ProtNLM"/>
    </source>
</evidence>
<comment type="caution">
    <text evidence="2">The sequence shown here is derived from an EMBL/GenBank/DDBJ whole genome shotgun (WGS) entry which is preliminary data.</text>
</comment>
<dbReference type="Proteomes" id="UP001515480">
    <property type="component" value="Unassembled WGS sequence"/>
</dbReference>